<dbReference type="PROSITE" id="PS00041">
    <property type="entry name" value="HTH_ARAC_FAMILY_1"/>
    <property type="match status" value="1"/>
</dbReference>
<keyword evidence="3" id="KW-0804">Transcription</keyword>
<dbReference type="PANTHER" id="PTHR43280">
    <property type="entry name" value="ARAC-FAMILY TRANSCRIPTIONAL REGULATOR"/>
    <property type="match status" value="1"/>
</dbReference>
<comment type="caution">
    <text evidence="6">The sequence shown here is derived from an EMBL/GenBank/DDBJ whole genome shotgun (WGS) entry which is preliminary data.</text>
</comment>
<dbReference type="InterPro" id="IPR018062">
    <property type="entry name" value="HTH_AraC-typ_CS"/>
</dbReference>
<dbReference type="InterPro" id="IPR009057">
    <property type="entry name" value="Homeodomain-like_sf"/>
</dbReference>
<evidence type="ECO:0000256" key="2">
    <source>
        <dbReference type="ARBA" id="ARBA00023125"/>
    </source>
</evidence>
<dbReference type="Proteomes" id="UP000187465">
    <property type="component" value="Unassembled WGS sequence"/>
</dbReference>
<evidence type="ECO:0000313" key="7">
    <source>
        <dbReference type="Proteomes" id="UP000187465"/>
    </source>
</evidence>
<dbReference type="SUPFAM" id="SSF53807">
    <property type="entry name" value="Helical backbone' metal receptor"/>
    <property type="match status" value="1"/>
</dbReference>
<evidence type="ECO:0000256" key="1">
    <source>
        <dbReference type="ARBA" id="ARBA00023015"/>
    </source>
</evidence>
<organism evidence="6 7">
    <name type="scientific">Paenibacillus odorifer</name>
    <dbReference type="NCBI Taxonomy" id="189426"/>
    <lineage>
        <taxon>Bacteria</taxon>
        <taxon>Bacillati</taxon>
        <taxon>Bacillota</taxon>
        <taxon>Bacilli</taxon>
        <taxon>Bacillales</taxon>
        <taxon>Paenibacillaceae</taxon>
        <taxon>Paenibacillus</taxon>
    </lineage>
</organism>
<dbReference type="PROSITE" id="PS01124">
    <property type="entry name" value="HTH_ARAC_FAMILY_2"/>
    <property type="match status" value="1"/>
</dbReference>
<accession>A0A1R0XAJ6</accession>
<evidence type="ECO:0000259" key="5">
    <source>
        <dbReference type="PROSITE" id="PS50983"/>
    </source>
</evidence>
<feature type="domain" description="Fe/B12 periplasmic-binding" evidence="5">
    <location>
        <begin position="113"/>
        <end position="370"/>
    </location>
</feature>
<dbReference type="PROSITE" id="PS50983">
    <property type="entry name" value="FE_B12_PBP"/>
    <property type="match status" value="1"/>
</dbReference>
<dbReference type="GO" id="GO:0043565">
    <property type="term" value="F:sequence-specific DNA binding"/>
    <property type="evidence" value="ECO:0007669"/>
    <property type="project" value="InterPro"/>
</dbReference>
<keyword evidence="1" id="KW-0805">Transcription regulation</keyword>
<dbReference type="InterPro" id="IPR018060">
    <property type="entry name" value="HTH_AraC"/>
</dbReference>
<proteinExistence type="predicted"/>
<dbReference type="InterPro" id="IPR002491">
    <property type="entry name" value="ABC_transptr_periplasmic_BD"/>
</dbReference>
<dbReference type="Gene3D" id="3.40.50.1980">
    <property type="entry name" value="Nitrogenase molybdenum iron protein domain"/>
    <property type="match status" value="1"/>
</dbReference>
<dbReference type="EMBL" id="MKQP01000019">
    <property type="protein sequence ID" value="OMD31944.1"/>
    <property type="molecule type" value="Genomic_DNA"/>
</dbReference>
<dbReference type="SMART" id="SM00342">
    <property type="entry name" value="HTH_ARAC"/>
    <property type="match status" value="1"/>
</dbReference>
<dbReference type="Gene3D" id="1.10.10.60">
    <property type="entry name" value="Homeodomain-like"/>
    <property type="match status" value="2"/>
</dbReference>
<evidence type="ECO:0000313" key="6">
    <source>
        <dbReference type="EMBL" id="OMD31944.1"/>
    </source>
</evidence>
<dbReference type="PANTHER" id="PTHR43280:SF28">
    <property type="entry name" value="HTH-TYPE TRANSCRIPTIONAL ACTIVATOR RHAS"/>
    <property type="match status" value="1"/>
</dbReference>
<protein>
    <recommendedName>
        <fullName evidence="8">AraC family transcriptional regulator</fullName>
    </recommendedName>
</protein>
<dbReference type="GO" id="GO:0003700">
    <property type="term" value="F:DNA-binding transcription factor activity"/>
    <property type="evidence" value="ECO:0007669"/>
    <property type="project" value="InterPro"/>
</dbReference>
<dbReference type="Pfam" id="PF01497">
    <property type="entry name" value="Peripla_BP_2"/>
    <property type="match status" value="1"/>
</dbReference>
<dbReference type="AlphaFoldDB" id="A0A1R0XAJ6"/>
<dbReference type="Pfam" id="PF12833">
    <property type="entry name" value="HTH_18"/>
    <property type="match status" value="1"/>
</dbReference>
<evidence type="ECO:0008006" key="8">
    <source>
        <dbReference type="Google" id="ProtNLM"/>
    </source>
</evidence>
<keyword evidence="2" id="KW-0238">DNA-binding</keyword>
<sequence length="370" mass="43195">MQKQSQKTDLTEVRRYIEENFTKHLSLAHLANLSGLSSSYFSSAFKQEYIQSPMEYVTQLRIQKAKQLLQKQDVRLKFIAEAVGYSDEFYFSRVFKKVEGISPTMYSSQQKSNIGVVTGNMMGYLHAAGIIPFAAPLSAKWTPYYYNLWAQEIEHKVTLTQNKNYCSPNELLHLPIDLLISPKDLSSELVKRIEDHFPIYWLDDKQDCLVALTELAARLNKQEEAKQWITQYRARLEDVRRRLDWTSTPPKVLVIRIYQQQIFAYCNTGIQHLLFQDLGAESSYEQPGLYNTEITFDELGKLKVDKLFTIICPDDESRATWHHLQREVGFRQLEAIKQQQIYVIHSDPWFEYSPVALKRMLEEVAVMMIP</sequence>
<feature type="domain" description="HTH araC/xylS-type" evidence="4">
    <location>
        <begin position="11"/>
        <end position="109"/>
    </location>
</feature>
<dbReference type="RefSeq" id="WP_076179111.1">
    <property type="nucleotide sequence ID" value="NZ_MKQP01000019.1"/>
</dbReference>
<evidence type="ECO:0000259" key="4">
    <source>
        <dbReference type="PROSITE" id="PS01124"/>
    </source>
</evidence>
<reference evidence="6 7" key="1">
    <citation type="submission" date="2016-10" db="EMBL/GenBank/DDBJ databases">
        <title>Paenibacillus species isolates.</title>
        <authorList>
            <person name="Beno S.M."/>
        </authorList>
    </citation>
    <scope>NUCLEOTIDE SEQUENCE [LARGE SCALE GENOMIC DNA]</scope>
    <source>
        <strain evidence="6 7">FSL H7-0604</strain>
    </source>
</reference>
<dbReference type="SUPFAM" id="SSF46689">
    <property type="entry name" value="Homeodomain-like"/>
    <property type="match status" value="2"/>
</dbReference>
<evidence type="ECO:0000256" key="3">
    <source>
        <dbReference type="ARBA" id="ARBA00023163"/>
    </source>
</evidence>
<gene>
    <name evidence="6" type="ORF">BJP51_16995</name>
</gene>
<name>A0A1R0XAJ6_9BACL</name>